<dbReference type="Gene3D" id="3.40.800.20">
    <property type="entry name" value="Histone deacetylase domain"/>
    <property type="match status" value="1"/>
</dbReference>
<evidence type="ECO:0000313" key="8">
    <source>
        <dbReference type="Proteomes" id="UP000321386"/>
    </source>
</evidence>
<dbReference type="Proteomes" id="UP000321386">
    <property type="component" value="Unassembled WGS sequence"/>
</dbReference>
<evidence type="ECO:0000256" key="5">
    <source>
        <dbReference type="SAM" id="MobiDB-lite"/>
    </source>
</evidence>
<organism evidence="7 8">
    <name type="scientific">Cellulomonas persica</name>
    <dbReference type="NCBI Taxonomy" id="76861"/>
    <lineage>
        <taxon>Bacteria</taxon>
        <taxon>Bacillati</taxon>
        <taxon>Actinomycetota</taxon>
        <taxon>Actinomycetes</taxon>
        <taxon>Micrococcales</taxon>
        <taxon>Cellulomonadaceae</taxon>
        <taxon>Cellulomonas</taxon>
    </lineage>
</organism>
<proteinExistence type="inferred from homology"/>
<dbReference type="CDD" id="cd09994">
    <property type="entry name" value="HDAC_AcuC_like"/>
    <property type="match status" value="1"/>
</dbReference>
<dbReference type="UniPathway" id="UPA00040"/>
<evidence type="ECO:0000259" key="6">
    <source>
        <dbReference type="Pfam" id="PF00850"/>
    </source>
</evidence>
<feature type="domain" description="Histone deacetylase" evidence="6">
    <location>
        <begin position="26"/>
        <end position="319"/>
    </location>
</feature>
<evidence type="ECO:0000256" key="3">
    <source>
        <dbReference type="ARBA" id="ARBA00020218"/>
    </source>
</evidence>
<dbReference type="GO" id="GO:0040029">
    <property type="term" value="P:epigenetic regulation of gene expression"/>
    <property type="evidence" value="ECO:0007669"/>
    <property type="project" value="TreeGrafter"/>
</dbReference>
<dbReference type="PRINTS" id="PR01270">
    <property type="entry name" value="HDASUPER"/>
</dbReference>
<evidence type="ECO:0000256" key="1">
    <source>
        <dbReference type="ARBA" id="ARBA00005101"/>
    </source>
</evidence>
<accession>A0A510UWE1</accession>
<evidence type="ECO:0000313" key="7">
    <source>
        <dbReference type="EMBL" id="GEK18997.1"/>
    </source>
</evidence>
<feature type="region of interest" description="Disordered" evidence="5">
    <location>
        <begin position="199"/>
        <end position="218"/>
    </location>
</feature>
<reference evidence="7 8" key="1">
    <citation type="submission" date="2019-07" db="EMBL/GenBank/DDBJ databases">
        <title>Whole genome shotgun sequence of Cellulomonas persica NBRC 101101.</title>
        <authorList>
            <person name="Hosoyama A."/>
            <person name="Uohara A."/>
            <person name="Ohji S."/>
            <person name="Ichikawa N."/>
        </authorList>
    </citation>
    <scope>NUCLEOTIDE SEQUENCE [LARGE SCALE GENOMIC DNA]</scope>
    <source>
        <strain evidence="7 8">NBRC 101101</strain>
    </source>
</reference>
<dbReference type="PANTHER" id="PTHR10625:SF10">
    <property type="entry name" value="HISTONE DEACETYLASE HDAC1"/>
    <property type="match status" value="1"/>
</dbReference>
<dbReference type="InterPro" id="IPR000286">
    <property type="entry name" value="HDACs"/>
</dbReference>
<dbReference type="InterPro" id="IPR023696">
    <property type="entry name" value="Ureohydrolase_dom_sf"/>
</dbReference>
<evidence type="ECO:0000256" key="4">
    <source>
        <dbReference type="ARBA" id="ARBA00022627"/>
    </source>
</evidence>
<dbReference type="GO" id="GO:0004407">
    <property type="term" value="F:histone deacetylase activity"/>
    <property type="evidence" value="ECO:0007669"/>
    <property type="project" value="TreeGrafter"/>
</dbReference>
<dbReference type="PANTHER" id="PTHR10625">
    <property type="entry name" value="HISTONE DEACETYLASE HDAC1-RELATED"/>
    <property type="match status" value="1"/>
</dbReference>
<dbReference type="InterPro" id="IPR003085">
    <property type="entry name" value="AcuC"/>
</dbReference>
<name>A0A510UWE1_9CELL</name>
<comment type="pathway">
    <text evidence="1">Ketone degradation; acetoin degradation.</text>
</comment>
<dbReference type="InterPro" id="IPR037138">
    <property type="entry name" value="His_deacetylse_dom_sf"/>
</dbReference>
<evidence type="ECO:0000256" key="2">
    <source>
        <dbReference type="ARBA" id="ARBA00005947"/>
    </source>
</evidence>
<dbReference type="EMBL" id="BJUA01000015">
    <property type="protein sequence ID" value="GEK18997.1"/>
    <property type="molecule type" value="Genomic_DNA"/>
</dbReference>
<keyword evidence="4" id="KW-0006">Acetoin catabolism</keyword>
<comment type="similarity">
    <text evidence="2">Belongs to the histone deacetylase family.</text>
</comment>
<dbReference type="GO" id="GO:0045150">
    <property type="term" value="P:acetoin catabolic process"/>
    <property type="evidence" value="ECO:0007669"/>
    <property type="project" value="UniProtKB-UniPathway"/>
</dbReference>
<sequence>MGEGMTQRPRVEWAPEMLRYDFGRGHPMAPDRLALTIDLAAELGLLEHVDLVAAEIADDELLATVHEPAYVAAVRRAADEGVRDEARGLGTADDPLFPSMHEASARVVQGTVDAALAVWRGQRTHAVNITGGMHHAMPGAASGFCVYNDVAVAIRAMLAEGAERVAYVDVDAHHGDGVQAVFWDDPRVLTVSMHESGRSLFPGSGHPDETGGAGAPGSAVNLPLPAGVGDAGWLRAFDAVVPAVVRAFRPQVLVTQHGCDTHGLDPLSNLRVSVDAQVLVARRLDELAHELTDGRWVAVGGGGYAIIDVVPRAWARLLAVAAHRDVAPGTTVPQAWRERVAQQYGREGPDRMSDVAEPTFRAWRSGFDPSDDVDRAIRATRSLSFPHLGLDVDHD</sequence>
<keyword evidence="8" id="KW-1185">Reference proteome</keyword>
<dbReference type="SUPFAM" id="SSF52768">
    <property type="entry name" value="Arginase/deacetylase"/>
    <property type="match status" value="1"/>
</dbReference>
<dbReference type="Pfam" id="PF00850">
    <property type="entry name" value="Hist_deacetyl"/>
    <property type="match status" value="1"/>
</dbReference>
<dbReference type="AlphaFoldDB" id="A0A510UWE1"/>
<comment type="caution">
    <text evidence="7">The sequence shown here is derived from an EMBL/GenBank/DDBJ whole genome shotgun (WGS) entry which is preliminary data.</text>
</comment>
<dbReference type="InterPro" id="IPR023801">
    <property type="entry name" value="His_deacetylse_dom"/>
</dbReference>
<protein>
    <recommendedName>
        <fullName evidence="3">Acetoin utilization protein AcuC</fullName>
    </recommendedName>
</protein>
<dbReference type="PRINTS" id="PR01272">
    <property type="entry name" value="ACUCPROTEIN"/>
</dbReference>
<gene>
    <name evidence="7" type="ORF">CPE01_27300</name>
</gene>